<dbReference type="InterPro" id="IPR013830">
    <property type="entry name" value="SGNH_hydro"/>
</dbReference>
<dbReference type="PANTHER" id="PTHR30383">
    <property type="entry name" value="THIOESTERASE 1/PROTEASE 1/LYSOPHOSPHOLIPASE L1"/>
    <property type="match status" value="1"/>
</dbReference>
<feature type="domain" description="SGNH hydrolase-type esterase" evidence="2">
    <location>
        <begin position="35"/>
        <end position="250"/>
    </location>
</feature>
<comment type="caution">
    <text evidence="3">The sequence shown here is derived from an EMBL/GenBank/DDBJ whole genome shotgun (WGS) entry which is preliminary data.</text>
</comment>
<evidence type="ECO:0000256" key="1">
    <source>
        <dbReference type="SAM" id="MobiDB-lite"/>
    </source>
</evidence>
<dbReference type="Gene3D" id="3.40.50.1110">
    <property type="entry name" value="SGNH hydrolase"/>
    <property type="match status" value="1"/>
</dbReference>
<feature type="region of interest" description="Disordered" evidence="1">
    <location>
        <begin position="1"/>
        <end position="24"/>
    </location>
</feature>
<sequence>MPGTEASGMASAGGSGIGPDEPGGAEAFRGKNLAVFGNSITAARNSWAFRVRDSLGFGGFYNGSVGSSVWGKRERPDGITQDFGTPGFAGIGNSSHPSLQARYNNCAVVHVQKFLSSDFDPDVIILSYGTNDMLSEKNEPALREALARRKLSTDEAYGLVGGMVWCLDTLTTRFPDARIVVLLPVQADDSLEKYRDRNKDNLKKMRTMKKICRAFDVEYFDCYHGSGIDASNVSATLLDGLHPNAAGQQLHAAFVIGELQTE</sequence>
<protein>
    <submittedName>
        <fullName evidence="3">SGNH/GDSL hydrolase family protein</fullName>
    </submittedName>
</protein>
<dbReference type="PANTHER" id="PTHR30383:SF29">
    <property type="entry name" value="SGNH HYDROLASE-TYPE ESTERASE DOMAIN-CONTAINING PROTEIN"/>
    <property type="match status" value="1"/>
</dbReference>
<evidence type="ECO:0000259" key="2">
    <source>
        <dbReference type="Pfam" id="PF13472"/>
    </source>
</evidence>
<dbReference type="InterPro" id="IPR036514">
    <property type="entry name" value="SGNH_hydro_sf"/>
</dbReference>
<evidence type="ECO:0000313" key="3">
    <source>
        <dbReference type="EMBL" id="MBO8449403.1"/>
    </source>
</evidence>
<dbReference type="Proteomes" id="UP000810252">
    <property type="component" value="Unassembled WGS sequence"/>
</dbReference>
<dbReference type="SUPFAM" id="SSF52266">
    <property type="entry name" value="SGNH hydrolase"/>
    <property type="match status" value="1"/>
</dbReference>
<reference evidence="3" key="1">
    <citation type="submission" date="2020-10" db="EMBL/GenBank/DDBJ databases">
        <authorList>
            <person name="Gilroy R."/>
        </authorList>
    </citation>
    <scope>NUCLEOTIDE SEQUENCE</scope>
    <source>
        <strain evidence="3">20514</strain>
    </source>
</reference>
<proteinExistence type="predicted"/>
<keyword evidence="3" id="KW-0378">Hydrolase</keyword>
<reference evidence="3" key="2">
    <citation type="journal article" date="2021" name="PeerJ">
        <title>Extensive microbial diversity within the chicken gut microbiome revealed by metagenomics and culture.</title>
        <authorList>
            <person name="Gilroy R."/>
            <person name="Ravi A."/>
            <person name="Getino M."/>
            <person name="Pursley I."/>
            <person name="Horton D.L."/>
            <person name="Alikhan N.F."/>
            <person name="Baker D."/>
            <person name="Gharbi K."/>
            <person name="Hall N."/>
            <person name="Watson M."/>
            <person name="Adriaenssens E.M."/>
            <person name="Foster-Nyarko E."/>
            <person name="Jarju S."/>
            <person name="Secka A."/>
            <person name="Antonio M."/>
            <person name="Oren A."/>
            <person name="Chaudhuri R.R."/>
            <person name="La Ragione R."/>
            <person name="Hildebrand F."/>
            <person name="Pallen M.J."/>
        </authorList>
    </citation>
    <scope>NUCLEOTIDE SEQUENCE</scope>
    <source>
        <strain evidence="3">20514</strain>
    </source>
</reference>
<dbReference type="EMBL" id="JADIMQ010000128">
    <property type="protein sequence ID" value="MBO8449403.1"/>
    <property type="molecule type" value="Genomic_DNA"/>
</dbReference>
<dbReference type="InterPro" id="IPR051532">
    <property type="entry name" value="Ester_Hydrolysis_Enzymes"/>
</dbReference>
<name>A0A9D9HGG9_9BACT</name>
<dbReference type="Pfam" id="PF13472">
    <property type="entry name" value="Lipase_GDSL_2"/>
    <property type="match status" value="1"/>
</dbReference>
<organism evidence="3 4">
    <name type="scientific">Candidatus Cryptobacteroides merdigallinarum</name>
    <dbReference type="NCBI Taxonomy" id="2840770"/>
    <lineage>
        <taxon>Bacteria</taxon>
        <taxon>Pseudomonadati</taxon>
        <taxon>Bacteroidota</taxon>
        <taxon>Bacteroidia</taxon>
        <taxon>Bacteroidales</taxon>
        <taxon>Candidatus Cryptobacteroides</taxon>
    </lineage>
</organism>
<dbReference type="CDD" id="cd00229">
    <property type="entry name" value="SGNH_hydrolase"/>
    <property type="match status" value="1"/>
</dbReference>
<feature type="compositionally biased region" description="Low complexity" evidence="1">
    <location>
        <begin position="1"/>
        <end position="10"/>
    </location>
</feature>
<evidence type="ECO:0000313" key="4">
    <source>
        <dbReference type="Proteomes" id="UP000810252"/>
    </source>
</evidence>
<gene>
    <name evidence="3" type="ORF">IAC29_09065</name>
</gene>
<dbReference type="GO" id="GO:0016788">
    <property type="term" value="F:hydrolase activity, acting on ester bonds"/>
    <property type="evidence" value="ECO:0007669"/>
    <property type="project" value="UniProtKB-ARBA"/>
</dbReference>
<dbReference type="AlphaFoldDB" id="A0A9D9HGG9"/>
<accession>A0A9D9HGG9</accession>